<dbReference type="EMBL" id="BAAART010000164">
    <property type="protein sequence ID" value="GAA2255210.1"/>
    <property type="molecule type" value="Genomic_DNA"/>
</dbReference>
<keyword evidence="3" id="KW-1185">Reference proteome</keyword>
<evidence type="ECO:0000313" key="3">
    <source>
        <dbReference type="Proteomes" id="UP001501474"/>
    </source>
</evidence>
<proteinExistence type="predicted"/>
<dbReference type="Proteomes" id="UP001501474">
    <property type="component" value="Unassembled WGS sequence"/>
</dbReference>
<evidence type="ECO:0008006" key="4">
    <source>
        <dbReference type="Google" id="ProtNLM"/>
    </source>
</evidence>
<name>A0ABN3EDN3_9ACTN</name>
<dbReference type="RefSeq" id="WP_234846168.1">
    <property type="nucleotide sequence ID" value="NZ_BAAART010000164.1"/>
</dbReference>
<reference evidence="3" key="1">
    <citation type="journal article" date="2019" name="Int. J. Syst. Evol. Microbiol.">
        <title>The Global Catalogue of Microorganisms (GCM) 10K type strain sequencing project: providing services to taxonomists for standard genome sequencing and annotation.</title>
        <authorList>
            <consortium name="The Broad Institute Genomics Platform"/>
            <consortium name="The Broad Institute Genome Sequencing Center for Infectious Disease"/>
            <person name="Wu L."/>
            <person name="Ma J."/>
        </authorList>
    </citation>
    <scope>NUCLEOTIDE SEQUENCE [LARGE SCALE GENOMIC DNA]</scope>
    <source>
        <strain evidence="3">JCM 3053</strain>
    </source>
</reference>
<protein>
    <recommendedName>
        <fullName evidence="4">Lipoprotein</fullName>
    </recommendedName>
</protein>
<evidence type="ECO:0000256" key="1">
    <source>
        <dbReference type="SAM" id="MobiDB-lite"/>
    </source>
</evidence>
<comment type="caution">
    <text evidence="2">The sequence shown here is derived from an EMBL/GenBank/DDBJ whole genome shotgun (WGS) entry which is preliminary data.</text>
</comment>
<accession>A0ABN3EDN3</accession>
<gene>
    <name evidence="2" type="ORF">GCM10010104_60270</name>
</gene>
<sequence>MIPNTIMVRTPGVRTRGDGDRHMRGTAGRAGTAGLVIGVLVTGLGACTGSAGGNGADQGRKTEEPMATACANGTFTWSHLTERDRLTGVSDPERLGKGGGALQNPMRRVYTPAPSVRADGPAPSPAEILFSLGKKAGEIDSDARTLAEAGETWPFTDVRQPAPELRTDRLTPRAAGEYVQYAGVREVAADFRYRCPDGRTVSGHARNWTVDFAVLTDCGVRPDSPLAREVARRSCEPA</sequence>
<organism evidence="2 3">
    <name type="scientific">Streptomyces indiaensis</name>
    <dbReference type="NCBI Taxonomy" id="284033"/>
    <lineage>
        <taxon>Bacteria</taxon>
        <taxon>Bacillati</taxon>
        <taxon>Actinomycetota</taxon>
        <taxon>Actinomycetes</taxon>
        <taxon>Kitasatosporales</taxon>
        <taxon>Streptomycetaceae</taxon>
        <taxon>Streptomyces</taxon>
    </lineage>
</organism>
<evidence type="ECO:0000313" key="2">
    <source>
        <dbReference type="EMBL" id="GAA2255210.1"/>
    </source>
</evidence>
<feature type="region of interest" description="Disordered" evidence="1">
    <location>
        <begin position="1"/>
        <end position="27"/>
    </location>
</feature>